<name>A0A1G9GRH2_9HYPH</name>
<keyword evidence="6 10" id="KW-0249">Electron transport</keyword>
<organism evidence="12 13">
    <name type="scientific">Mesorhizobium muleiense</name>
    <dbReference type="NCBI Taxonomy" id="1004279"/>
    <lineage>
        <taxon>Bacteria</taxon>
        <taxon>Pseudomonadati</taxon>
        <taxon>Pseudomonadota</taxon>
        <taxon>Alphaproteobacteria</taxon>
        <taxon>Hyphomicrobiales</taxon>
        <taxon>Phyllobacteriaceae</taxon>
        <taxon>Mesorhizobium</taxon>
    </lineage>
</organism>
<evidence type="ECO:0000256" key="10">
    <source>
        <dbReference type="PIRNR" id="PIRNR036548"/>
    </source>
</evidence>
<keyword evidence="9" id="KW-0535">Nitrogen fixation</keyword>
<sequence length="99" mass="11140">MTIAVTKVRVEDKLYQNRYLVDSGRPHIIVRPHEKPSANLLALTYVCPAKCYELNDRGQVEITADGCMECGTCRILCEKGGDIEWNYPRGGFGVLFKFG</sequence>
<evidence type="ECO:0000313" key="12">
    <source>
        <dbReference type="EMBL" id="SDL03257.1"/>
    </source>
</evidence>
<keyword evidence="13" id="KW-1185">Reference proteome</keyword>
<evidence type="ECO:0000256" key="7">
    <source>
        <dbReference type="ARBA" id="ARBA00023004"/>
    </source>
</evidence>
<evidence type="ECO:0000256" key="5">
    <source>
        <dbReference type="ARBA" id="ARBA00022723"/>
    </source>
</evidence>
<comment type="similarity">
    <text evidence="2">To ferredoxins from P.putida and C.tartarivorum, ferredoxin I from A.vinelandii, ferredoxin II from D.desulfuricans.</text>
</comment>
<dbReference type="Pfam" id="PF05187">
    <property type="entry name" value="Fer4_ETF_QO"/>
    <property type="match status" value="1"/>
</dbReference>
<evidence type="ECO:0000256" key="9">
    <source>
        <dbReference type="ARBA" id="ARBA00023231"/>
    </source>
</evidence>
<dbReference type="InterPro" id="IPR017896">
    <property type="entry name" value="4Fe4S_Fe-S-bd"/>
</dbReference>
<dbReference type="InterPro" id="IPR017900">
    <property type="entry name" value="4Fe4S_Fe_S_CS"/>
</dbReference>
<dbReference type="PROSITE" id="PS51379">
    <property type="entry name" value="4FE4S_FER_2"/>
    <property type="match status" value="1"/>
</dbReference>
<evidence type="ECO:0000256" key="4">
    <source>
        <dbReference type="ARBA" id="ARBA00022448"/>
    </source>
</evidence>
<evidence type="ECO:0000256" key="8">
    <source>
        <dbReference type="ARBA" id="ARBA00023014"/>
    </source>
</evidence>
<keyword evidence="5 10" id="KW-0479">Metal-binding</keyword>
<evidence type="ECO:0000313" key="13">
    <source>
        <dbReference type="Proteomes" id="UP000198894"/>
    </source>
</evidence>
<dbReference type="GO" id="GO:0005506">
    <property type="term" value="F:iron ion binding"/>
    <property type="evidence" value="ECO:0007669"/>
    <property type="project" value="UniProtKB-UniRule"/>
</dbReference>
<evidence type="ECO:0000259" key="11">
    <source>
        <dbReference type="PROSITE" id="PS51379"/>
    </source>
</evidence>
<evidence type="ECO:0000256" key="6">
    <source>
        <dbReference type="ARBA" id="ARBA00022982"/>
    </source>
</evidence>
<dbReference type="PANTHER" id="PTHR43082">
    <property type="entry name" value="FERREDOXIN-LIKE"/>
    <property type="match status" value="1"/>
</dbReference>
<keyword evidence="4 10" id="KW-0813">Transport</keyword>
<dbReference type="Gene3D" id="3.30.70.20">
    <property type="match status" value="1"/>
</dbReference>
<protein>
    <recommendedName>
        <fullName evidence="3 10">Ferredoxin-like protein</fullName>
    </recommendedName>
</protein>
<dbReference type="Proteomes" id="UP000198894">
    <property type="component" value="Unassembled WGS sequence"/>
</dbReference>
<dbReference type="GO" id="GO:0051536">
    <property type="term" value="F:iron-sulfur cluster binding"/>
    <property type="evidence" value="ECO:0007669"/>
    <property type="project" value="UniProtKB-KW"/>
</dbReference>
<reference evidence="13" key="1">
    <citation type="submission" date="2016-10" db="EMBL/GenBank/DDBJ databases">
        <authorList>
            <person name="Varghese N."/>
            <person name="Submissions S."/>
        </authorList>
    </citation>
    <scope>NUCLEOTIDE SEQUENCE [LARGE SCALE GENOMIC DNA]</scope>
    <source>
        <strain evidence="13">CGMCC 1.11022</strain>
    </source>
</reference>
<comment type="function">
    <text evidence="1 10">Could be a 3Fe-4S cluster-containing protein.</text>
</comment>
<accession>A0A1G9GRH2</accession>
<dbReference type="AlphaFoldDB" id="A0A1G9GRH2"/>
<dbReference type="PROSITE" id="PS00198">
    <property type="entry name" value="4FE4S_FER_1"/>
    <property type="match status" value="1"/>
</dbReference>
<dbReference type="InterPro" id="IPR012206">
    <property type="entry name" value="Fd_FixX"/>
</dbReference>
<dbReference type="PIRSF" id="PIRSF036548">
    <property type="entry name" value="Fdx_FixX"/>
    <property type="match status" value="1"/>
</dbReference>
<proteinExistence type="predicted"/>
<evidence type="ECO:0000256" key="3">
    <source>
        <dbReference type="ARBA" id="ARBA00020378"/>
    </source>
</evidence>
<dbReference type="PANTHER" id="PTHR43082:SF3">
    <property type="entry name" value="FERREDOXIN-LIKE PROTEIN YDIT"/>
    <property type="match status" value="1"/>
</dbReference>
<feature type="domain" description="4Fe-4S ferredoxin-type" evidence="11">
    <location>
        <begin position="58"/>
        <end position="88"/>
    </location>
</feature>
<dbReference type="RefSeq" id="WP_091599526.1">
    <property type="nucleotide sequence ID" value="NZ_FNEE01000025.1"/>
</dbReference>
<keyword evidence="7 10" id="KW-0408">Iron</keyword>
<dbReference type="InterPro" id="IPR007859">
    <property type="entry name" value="ETF-QO/FixX_C"/>
</dbReference>
<dbReference type="EMBL" id="FNEE01000025">
    <property type="protein sequence ID" value="SDL03257.1"/>
    <property type="molecule type" value="Genomic_DNA"/>
</dbReference>
<evidence type="ECO:0000256" key="1">
    <source>
        <dbReference type="ARBA" id="ARBA00003208"/>
    </source>
</evidence>
<evidence type="ECO:0000256" key="2">
    <source>
        <dbReference type="ARBA" id="ARBA00009192"/>
    </source>
</evidence>
<keyword evidence="8 10" id="KW-0411">Iron-sulfur</keyword>
<dbReference type="SUPFAM" id="SSF54862">
    <property type="entry name" value="4Fe-4S ferredoxins"/>
    <property type="match status" value="1"/>
</dbReference>
<gene>
    <name evidence="12" type="ORF">SAMN05428953_12559</name>
</gene>